<accession>A0ABP4K8B0</accession>
<keyword evidence="2" id="KW-1185">Reference proteome</keyword>
<protein>
    <submittedName>
        <fullName evidence="1">Uncharacterized protein</fullName>
    </submittedName>
</protein>
<gene>
    <name evidence="1" type="ORF">GCM10009802_53730</name>
</gene>
<organism evidence="1 2">
    <name type="scientific">Streptomyces synnematoformans</name>
    <dbReference type="NCBI Taxonomy" id="415721"/>
    <lineage>
        <taxon>Bacteria</taxon>
        <taxon>Bacillati</taxon>
        <taxon>Actinomycetota</taxon>
        <taxon>Actinomycetes</taxon>
        <taxon>Kitasatosporales</taxon>
        <taxon>Streptomycetaceae</taxon>
        <taxon>Streptomyces</taxon>
    </lineage>
</organism>
<dbReference type="EMBL" id="BAAAPF010000254">
    <property type="protein sequence ID" value="GAA1499663.1"/>
    <property type="molecule type" value="Genomic_DNA"/>
</dbReference>
<name>A0ABP4K8B0_9ACTN</name>
<reference evidence="2" key="1">
    <citation type="journal article" date="2019" name="Int. J. Syst. Evol. Microbiol.">
        <title>The Global Catalogue of Microorganisms (GCM) 10K type strain sequencing project: providing services to taxonomists for standard genome sequencing and annotation.</title>
        <authorList>
            <consortium name="The Broad Institute Genomics Platform"/>
            <consortium name="The Broad Institute Genome Sequencing Center for Infectious Disease"/>
            <person name="Wu L."/>
            <person name="Ma J."/>
        </authorList>
    </citation>
    <scope>NUCLEOTIDE SEQUENCE [LARGE SCALE GENOMIC DNA]</scope>
    <source>
        <strain evidence="2">JCM 15481</strain>
    </source>
</reference>
<sequence>MTSGPVDAAWAPDAPARTPAAVRAARAGAARSRDLTSFTIDLRSRGVGGAAEAADVTLNKVDDHVKRPGS</sequence>
<proteinExistence type="predicted"/>
<dbReference type="Proteomes" id="UP001500443">
    <property type="component" value="Unassembled WGS sequence"/>
</dbReference>
<evidence type="ECO:0000313" key="2">
    <source>
        <dbReference type="Proteomes" id="UP001500443"/>
    </source>
</evidence>
<comment type="caution">
    <text evidence="1">The sequence shown here is derived from an EMBL/GenBank/DDBJ whole genome shotgun (WGS) entry which is preliminary data.</text>
</comment>
<evidence type="ECO:0000313" key="1">
    <source>
        <dbReference type="EMBL" id="GAA1499663.1"/>
    </source>
</evidence>